<name>A0ABT1YAU2_9FIRM</name>
<dbReference type="RefSeq" id="WP_257914101.1">
    <property type="nucleotide sequence ID" value="NZ_JANPWE010000011.1"/>
</dbReference>
<dbReference type="EMBL" id="JANPWE010000011">
    <property type="protein sequence ID" value="MCR6546776.1"/>
    <property type="molecule type" value="Genomic_DNA"/>
</dbReference>
<sequence>MQKPELLAPAGNLEKLYTAVRFGADAVYLGGKDFGLRAGAGNFSHKEMAQGIRFAHDQGVKVYVTVNIFAHNQDLEGLIPYIETLDALKIDGILVSDPGIFRLIRERFPQLAIHISTQANNTNWATALFWQEMGAKRIVLARELSIQEIREIRDKTTLELEAFVHGAMCISYSGRCLLSNYLTGRDSNQGDCAHPCRWNYRLMEEKRPGEYFPVEEDERGAYVFNSKDLCLVEQIPALIKAGVHSLKIEGRMKSSYYLATVVKVYREVIDAYWKDSVQFSFDKGWLEELGKVSHRHYTQGFAFKKPDAEDHRYETSAYVRSYDFIGQVLEYLPETGEMRVEQRNRMSVGDKIEILPPQGDFISWEIREMKNDQGESIRHAPHPQQIVTMAAPTQKIPPYALIRRAH</sequence>
<evidence type="ECO:0000313" key="5">
    <source>
        <dbReference type="EMBL" id="MCR6546776.1"/>
    </source>
</evidence>
<gene>
    <name evidence="5" type="ORF">NVS47_14865</name>
</gene>
<dbReference type="InterPro" id="IPR032525">
    <property type="entry name" value="Peptidase_U32_C"/>
</dbReference>
<evidence type="ECO:0000256" key="1">
    <source>
        <dbReference type="ARBA" id="ARBA00022670"/>
    </source>
</evidence>
<comment type="caution">
    <text evidence="5">The sequence shown here is derived from an EMBL/GenBank/DDBJ whole genome shotgun (WGS) entry which is preliminary data.</text>
</comment>
<feature type="domain" description="Peptidase family U32 C-terminal" evidence="4">
    <location>
        <begin position="320"/>
        <end position="403"/>
    </location>
</feature>
<dbReference type="Proteomes" id="UP001524944">
    <property type="component" value="Unassembled WGS sequence"/>
</dbReference>
<accession>A0ABT1YAU2</accession>
<protein>
    <submittedName>
        <fullName evidence="5">U32 family peptidase</fullName>
    </submittedName>
</protein>
<evidence type="ECO:0000256" key="2">
    <source>
        <dbReference type="ARBA" id="ARBA00022801"/>
    </source>
</evidence>
<evidence type="ECO:0000313" key="6">
    <source>
        <dbReference type="Proteomes" id="UP001524944"/>
    </source>
</evidence>
<dbReference type="PROSITE" id="PS01276">
    <property type="entry name" value="PEPTIDASE_U32"/>
    <property type="match status" value="1"/>
</dbReference>
<keyword evidence="6" id="KW-1185">Reference proteome</keyword>
<proteinExistence type="inferred from homology"/>
<evidence type="ECO:0000256" key="3">
    <source>
        <dbReference type="ARBA" id="ARBA00038374"/>
    </source>
</evidence>
<dbReference type="Pfam" id="PF16325">
    <property type="entry name" value="Peptidase_U32_C"/>
    <property type="match status" value="1"/>
</dbReference>
<dbReference type="InterPro" id="IPR001539">
    <property type="entry name" value="Peptidase_U32"/>
</dbReference>
<keyword evidence="1" id="KW-0645">Protease</keyword>
<dbReference type="PANTHER" id="PTHR30217:SF6">
    <property type="entry name" value="TRNA HYDROXYLATION PROTEIN P"/>
    <property type="match status" value="1"/>
</dbReference>
<comment type="similarity">
    <text evidence="3">Belongs to the peptidase U32 family.</text>
</comment>
<dbReference type="Gene3D" id="2.40.30.10">
    <property type="entry name" value="Translation factors"/>
    <property type="match status" value="1"/>
</dbReference>
<dbReference type="Pfam" id="PF01136">
    <property type="entry name" value="Peptidase_U32"/>
    <property type="match status" value="1"/>
</dbReference>
<evidence type="ECO:0000259" key="4">
    <source>
        <dbReference type="Pfam" id="PF16325"/>
    </source>
</evidence>
<reference evidence="5 6" key="1">
    <citation type="submission" date="2022-08" db="EMBL/GenBank/DDBJ databases">
        <title>Proteogenomics of the novel Dehalobacterium formicoaceticum strain EZ94 highlights a key role of methyltransferases during anaerobic dichloromethane degradation.</title>
        <authorList>
            <person name="Wasmund K."/>
        </authorList>
    </citation>
    <scope>NUCLEOTIDE SEQUENCE [LARGE SCALE GENOMIC DNA]</scope>
    <source>
        <strain evidence="5 6">EZ94</strain>
    </source>
</reference>
<dbReference type="InterPro" id="IPR051454">
    <property type="entry name" value="RNA/ubiquinone_mod_enzymes"/>
</dbReference>
<organism evidence="5 6">
    <name type="scientific">Dehalobacterium formicoaceticum</name>
    <dbReference type="NCBI Taxonomy" id="51515"/>
    <lineage>
        <taxon>Bacteria</taxon>
        <taxon>Bacillati</taxon>
        <taxon>Bacillota</taxon>
        <taxon>Clostridia</taxon>
        <taxon>Eubacteriales</taxon>
        <taxon>Peptococcaceae</taxon>
        <taxon>Dehalobacterium</taxon>
    </lineage>
</organism>
<dbReference type="PANTHER" id="PTHR30217">
    <property type="entry name" value="PEPTIDASE U32 FAMILY"/>
    <property type="match status" value="1"/>
</dbReference>
<keyword evidence="2" id="KW-0378">Hydrolase</keyword>